<dbReference type="RefSeq" id="WP_076610655.1">
    <property type="nucleotide sequence ID" value="NZ_FTNR01000019.1"/>
</dbReference>
<keyword evidence="4 6" id="KW-0676">Redox-active center</keyword>
<dbReference type="PROSITE" id="PS00194">
    <property type="entry name" value="THIOREDOXIN_1"/>
    <property type="match status" value="1"/>
</dbReference>
<dbReference type="SUPFAM" id="SSF52833">
    <property type="entry name" value="Thioredoxin-like"/>
    <property type="match status" value="1"/>
</dbReference>
<dbReference type="PANTHER" id="PTHR45663">
    <property type="entry name" value="GEO12009P1"/>
    <property type="match status" value="1"/>
</dbReference>
<evidence type="ECO:0000313" key="9">
    <source>
        <dbReference type="Proteomes" id="UP000185936"/>
    </source>
</evidence>
<keyword evidence="9" id="KW-1185">Reference proteome</keyword>
<keyword evidence="2" id="KW-0249">Electron transport</keyword>
<evidence type="ECO:0000256" key="6">
    <source>
        <dbReference type="PIRSR" id="PIRSR000077-4"/>
    </source>
</evidence>
<evidence type="ECO:0000256" key="5">
    <source>
        <dbReference type="PIRSR" id="PIRSR000077-1"/>
    </source>
</evidence>
<dbReference type="InterPro" id="IPR017937">
    <property type="entry name" value="Thioredoxin_CS"/>
</dbReference>
<feature type="disulfide bond" description="Redox-active" evidence="6">
    <location>
        <begin position="42"/>
        <end position="45"/>
    </location>
</feature>
<dbReference type="AlphaFoldDB" id="A0A1N7H057"/>
<dbReference type="PROSITE" id="PS51352">
    <property type="entry name" value="THIOREDOXIN_2"/>
    <property type="match status" value="1"/>
</dbReference>
<evidence type="ECO:0000259" key="7">
    <source>
        <dbReference type="PROSITE" id="PS51352"/>
    </source>
</evidence>
<dbReference type="Gene3D" id="3.40.30.10">
    <property type="entry name" value="Glutaredoxin"/>
    <property type="match status" value="1"/>
</dbReference>
<evidence type="ECO:0000313" key="8">
    <source>
        <dbReference type="EMBL" id="SIS18150.1"/>
    </source>
</evidence>
<dbReference type="GO" id="GO:0005737">
    <property type="term" value="C:cytoplasm"/>
    <property type="evidence" value="ECO:0007669"/>
    <property type="project" value="TreeGrafter"/>
</dbReference>
<proteinExistence type="predicted"/>
<evidence type="ECO:0000256" key="4">
    <source>
        <dbReference type="ARBA" id="ARBA00023284"/>
    </source>
</evidence>
<dbReference type="InterPro" id="IPR013766">
    <property type="entry name" value="Thioredoxin_domain"/>
</dbReference>
<dbReference type="Proteomes" id="UP000185936">
    <property type="component" value="Unassembled WGS sequence"/>
</dbReference>
<dbReference type="InterPro" id="IPR005746">
    <property type="entry name" value="Thioredoxin"/>
</dbReference>
<gene>
    <name evidence="8" type="ORF">SAMN05421752_11927</name>
</gene>
<feature type="site" description="Contributes to redox potential value" evidence="5">
    <location>
        <position position="43"/>
    </location>
</feature>
<feature type="site" description="Deprotonates C-terminal active site Cys" evidence="5">
    <location>
        <position position="36"/>
    </location>
</feature>
<keyword evidence="1" id="KW-0813">Transport</keyword>
<dbReference type="GO" id="GO:0015035">
    <property type="term" value="F:protein-disulfide reductase activity"/>
    <property type="evidence" value="ECO:0007669"/>
    <property type="project" value="InterPro"/>
</dbReference>
<keyword evidence="3 6" id="KW-1015">Disulfide bond</keyword>
<protein>
    <submittedName>
        <fullName evidence="8">Thioredoxin</fullName>
    </submittedName>
</protein>
<dbReference type="STRING" id="308853.SAMN05421752_11927"/>
<sequence>MSERTDSAEPSTSIVELEDDSELDDILELEATVLVDFYADWCGPCQLMEGTVEAVAETVDAPVVKVDVDAFPHVAARFDVSSIPTVIGFDQGAPTDRLIGMQEEKAVRQLIA</sequence>
<accession>A0A1N7H057</accession>
<dbReference type="PANTHER" id="PTHR45663:SF11">
    <property type="entry name" value="GEO12009P1"/>
    <property type="match status" value="1"/>
</dbReference>
<dbReference type="InterPro" id="IPR036249">
    <property type="entry name" value="Thioredoxin-like_sf"/>
</dbReference>
<evidence type="ECO:0000256" key="2">
    <source>
        <dbReference type="ARBA" id="ARBA00022982"/>
    </source>
</evidence>
<feature type="active site" description="Nucleophile" evidence="5">
    <location>
        <position position="45"/>
    </location>
</feature>
<evidence type="ECO:0000256" key="3">
    <source>
        <dbReference type="ARBA" id="ARBA00023157"/>
    </source>
</evidence>
<name>A0A1N7H057_9EURY</name>
<dbReference type="CDD" id="cd02947">
    <property type="entry name" value="TRX_family"/>
    <property type="match status" value="1"/>
</dbReference>
<feature type="domain" description="Thioredoxin" evidence="7">
    <location>
        <begin position="3"/>
        <end position="112"/>
    </location>
</feature>
<dbReference type="OrthoDB" id="35385at2157"/>
<feature type="site" description="Contributes to redox potential value" evidence="5">
    <location>
        <position position="44"/>
    </location>
</feature>
<feature type="active site" description="Nucleophile" evidence="5">
    <location>
        <position position="42"/>
    </location>
</feature>
<dbReference type="PIRSF" id="PIRSF000077">
    <property type="entry name" value="Thioredoxin"/>
    <property type="match status" value="1"/>
</dbReference>
<dbReference type="PRINTS" id="PR00421">
    <property type="entry name" value="THIOREDOXIN"/>
</dbReference>
<reference evidence="9" key="1">
    <citation type="submission" date="2017-01" db="EMBL/GenBank/DDBJ databases">
        <authorList>
            <person name="Varghese N."/>
            <person name="Submissions S."/>
        </authorList>
    </citation>
    <scope>NUCLEOTIDE SEQUENCE [LARGE SCALE GENOMIC DNA]</scope>
    <source>
        <strain evidence="9">type strain: HArc-</strain>
    </source>
</reference>
<evidence type="ECO:0000256" key="1">
    <source>
        <dbReference type="ARBA" id="ARBA00022448"/>
    </source>
</evidence>
<organism evidence="8 9">
    <name type="scientific">Natronorubrum thiooxidans</name>
    <dbReference type="NCBI Taxonomy" id="308853"/>
    <lineage>
        <taxon>Archaea</taxon>
        <taxon>Methanobacteriati</taxon>
        <taxon>Methanobacteriota</taxon>
        <taxon>Stenosarchaea group</taxon>
        <taxon>Halobacteria</taxon>
        <taxon>Halobacteriales</taxon>
        <taxon>Natrialbaceae</taxon>
        <taxon>Natronorubrum</taxon>
    </lineage>
</organism>
<dbReference type="Pfam" id="PF00085">
    <property type="entry name" value="Thioredoxin"/>
    <property type="match status" value="1"/>
</dbReference>
<dbReference type="EMBL" id="FTNR01000019">
    <property type="protein sequence ID" value="SIS18150.1"/>
    <property type="molecule type" value="Genomic_DNA"/>
</dbReference>